<reference evidence="1 2" key="1">
    <citation type="submission" date="2022-04" db="EMBL/GenBank/DDBJ databases">
        <title>Positive selection, recombination, and allopatry shape intraspecific diversity of widespread and dominant cyanobacteria.</title>
        <authorList>
            <person name="Wei J."/>
            <person name="Shu W."/>
            <person name="Hu C."/>
        </authorList>
    </citation>
    <scope>NUCLEOTIDE SEQUENCE [LARGE SCALE GENOMIC DNA]</scope>
    <source>
        <strain evidence="1 2">GB2-A4</strain>
    </source>
</reference>
<gene>
    <name evidence="1" type="ORF">NC998_10635</name>
</gene>
<accession>A0ABV0J710</accession>
<proteinExistence type="predicted"/>
<evidence type="ECO:0000313" key="1">
    <source>
        <dbReference type="EMBL" id="MEP0817552.1"/>
    </source>
</evidence>
<protein>
    <submittedName>
        <fullName evidence="1">DUF937 domain-containing protein</fullName>
    </submittedName>
</protein>
<dbReference type="Pfam" id="PF06078">
    <property type="entry name" value="DUF937"/>
    <property type="match status" value="1"/>
</dbReference>
<sequence>MGLFDQIVSAIDNPNQQANHGQLGGIVNVVQQLSQSSGSNPAVMQSVLSIVGNHVRSALQEKQAIAGPEQAQAIVTQFGGTQANPQAVQSLFTPGQQQQVTQETAQQTGLNAQTIQAMLPILVPIVLNLLGSGTNTQNPQNLNPVLGSFLDTNRSGGVDVGDVVNLASQFLGHR</sequence>
<comment type="caution">
    <text evidence="1">The sequence shown here is derived from an EMBL/GenBank/DDBJ whole genome shotgun (WGS) entry which is preliminary data.</text>
</comment>
<name>A0ABV0J710_9CYAN</name>
<organism evidence="1 2">
    <name type="scientific">Trichocoleus desertorum GB2-A4</name>
    <dbReference type="NCBI Taxonomy" id="2933944"/>
    <lineage>
        <taxon>Bacteria</taxon>
        <taxon>Bacillati</taxon>
        <taxon>Cyanobacteriota</taxon>
        <taxon>Cyanophyceae</taxon>
        <taxon>Leptolyngbyales</taxon>
        <taxon>Trichocoleusaceae</taxon>
        <taxon>Trichocoleus</taxon>
    </lineage>
</organism>
<dbReference type="InterPro" id="IPR009282">
    <property type="entry name" value="DUF937"/>
</dbReference>
<dbReference type="RefSeq" id="WP_190435711.1">
    <property type="nucleotide sequence ID" value="NZ_JAMPKM010000005.1"/>
</dbReference>
<dbReference type="EMBL" id="JAMPKM010000005">
    <property type="protein sequence ID" value="MEP0817552.1"/>
    <property type="molecule type" value="Genomic_DNA"/>
</dbReference>
<evidence type="ECO:0000313" key="2">
    <source>
        <dbReference type="Proteomes" id="UP001464891"/>
    </source>
</evidence>
<keyword evidence="2" id="KW-1185">Reference proteome</keyword>
<dbReference type="Proteomes" id="UP001464891">
    <property type="component" value="Unassembled WGS sequence"/>
</dbReference>